<dbReference type="Gene3D" id="3.40.50.720">
    <property type="entry name" value="NAD(P)-binding Rossmann-like Domain"/>
    <property type="match status" value="1"/>
</dbReference>
<dbReference type="PANTHER" id="PTHR11092:SF0">
    <property type="entry name" value="EPIMERASE FAMILY PROTEIN SDR39U1"/>
    <property type="match status" value="1"/>
</dbReference>
<dbReference type="RefSeq" id="WP_073174843.1">
    <property type="nucleotide sequence ID" value="NZ_FQVE01000004.1"/>
</dbReference>
<evidence type="ECO:0000259" key="3">
    <source>
        <dbReference type="Pfam" id="PF08338"/>
    </source>
</evidence>
<dbReference type="CDD" id="cd05242">
    <property type="entry name" value="SDR_a8"/>
    <property type="match status" value="1"/>
</dbReference>
<dbReference type="Pfam" id="PF08338">
    <property type="entry name" value="DUF1731"/>
    <property type="match status" value="1"/>
</dbReference>
<name>A0A1M5HJQ7_9FLAO</name>
<evidence type="ECO:0008006" key="6">
    <source>
        <dbReference type="Google" id="ProtNLM"/>
    </source>
</evidence>
<comment type="similarity">
    <text evidence="1">Belongs to the NAD(P)-dependent epimerase/dehydratase family. SDR39U1 subfamily.</text>
</comment>
<evidence type="ECO:0000259" key="2">
    <source>
        <dbReference type="Pfam" id="PF01370"/>
    </source>
</evidence>
<gene>
    <name evidence="4" type="ORF">SAMN02787073_3724</name>
</gene>
<dbReference type="AlphaFoldDB" id="A0A1M5HJQ7"/>
<organism evidence="4 5">
    <name type="scientific">Chryseobacterium vrystaatense</name>
    <dbReference type="NCBI Taxonomy" id="307480"/>
    <lineage>
        <taxon>Bacteria</taxon>
        <taxon>Pseudomonadati</taxon>
        <taxon>Bacteroidota</taxon>
        <taxon>Flavobacteriia</taxon>
        <taxon>Flavobacteriales</taxon>
        <taxon>Weeksellaceae</taxon>
        <taxon>Chryseobacterium group</taxon>
        <taxon>Chryseobacterium</taxon>
    </lineage>
</organism>
<dbReference type="Proteomes" id="UP000184108">
    <property type="component" value="Unassembled WGS sequence"/>
</dbReference>
<evidence type="ECO:0000313" key="4">
    <source>
        <dbReference type="EMBL" id="SHG16194.1"/>
    </source>
</evidence>
<dbReference type="InterPro" id="IPR013549">
    <property type="entry name" value="DUF1731"/>
</dbReference>
<dbReference type="PANTHER" id="PTHR11092">
    <property type="entry name" value="SUGAR NUCLEOTIDE EPIMERASE RELATED"/>
    <property type="match status" value="1"/>
</dbReference>
<dbReference type="InterPro" id="IPR036291">
    <property type="entry name" value="NAD(P)-bd_dom_sf"/>
</dbReference>
<accession>A0A1M5HJQ7</accession>
<evidence type="ECO:0000256" key="1">
    <source>
        <dbReference type="ARBA" id="ARBA00009353"/>
    </source>
</evidence>
<feature type="domain" description="NAD-dependent epimerase/dehydratase" evidence="2">
    <location>
        <begin position="3"/>
        <end position="220"/>
    </location>
</feature>
<dbReference type="Pfam" id="PF01370">
    <property type="entry name" value="Epimerase"/>
    <property type="match status" value="1"/>
</dbReference>
<dbReference type="NCBIfam" id="TIGR01777">
    <property type="entry name" value="yfcH"/>
    <property type="match status" value="1"/>
</dbReference>
<dbReference type="SUPFAM" id="SSF51735">
    <property type="entry name" value="NAD(P)-binding Rossmann-fold domains"/>
    <property type="match status" value="1"/>
</dbReference>
<protein>
    <recommendedName>
        <fullName evidence="6">DUF1731 domain-containing protein</fullName>
    </recommendedName>
</protein>
<reference evidence="5" key="1">
    <citation type="submission" date="2016-11" db="EMBL/GenBank/DDBJ databases">
        <authorList>
            <person name="Varghese N."/>
            <person name="Submissions S."/>
        </authorList>
    </citation>
    <scope>NUCLEOTIDE SEQUENCE [LARGE SCALE GENOMIC DNA]</scope>
    <source>
        <strain evidence="5">YR203</strain>
    </source>
</reference>
<evidence type="ECO:0000313" key="5">
    <source>
        <dbReference type="Proteomes" id="UP000184108"/>
    </source>
</evidence>
<proteinExistence type="inferred from homology"/>
<dbReference type="InterPro" id="IPR010099">
    <property type="entry name" value="SDR39U1"/>
</dbReference>
<feature type="domain" description="DUF1731" evidence="3">
    <location>
        <begin position="250"/>
        <end position="296"/>
    </location>
</feature>
<dbReference type="EMBL" id="FQVE01000004">
    <property type="protein sequence ID" value="SHG16194.1"/>
    <property type="molecule type" value="Genomic_DNA"/>
</dbReference>
<dbReference type="InterPro" id="IPR001509">
    <property type="entry name" value="Epimerase_deHydtase"/>
</dbReference>
<sequence length="299" mass="33744">MKIIIAGGTGFLGESLEKYFKQKGAQIYILTRNPKRDFDLYWNAKTLGDWKESIDGADVLINLTGKSVDCRYNEKNKKEIYASRIDSTKVLQQAVDQCAVKPKIWLNAASATIYVHSETQLNHEENGIVGDDFSMNICKSWEKEFFAGESREVRKVALRTSIVLGTHGGAFPKIKTITKLGLGGKQGRGQQKVSWIHIQDFCKAVEWIIEHQDISGPINITAPNPLSNEDLMKQMRKHLKIPFGLNAPVWQLEIASIFLNTETELLLKSRNVYPEKLIKSGFHFAYPAMDDALSDLLKN</sequence>